<dbReference type="Gene3D" id="2.30.120.10">
    <property type="match status" value="1"/>
</dbReference>
<proteinExistence type="inferred from homology"/>
<evidence type="ECO:0000256" key="3">
    <source>
        <dbReference type="ARBA" id="ARBA00023145"/>
    </source>
</evidence>
<dbReference type="InterPro" id="IPR043147">
    <property type="entry name" value="Penicillin_amidase_A-knob"/>
</dbReference>
<evidence type="ECO:0008006" key="5">
    <source>
        <dbReference type="Google" id="ProtNLM"/>
    </source>
</evidence>
<dbReference type="PIRSF" id="PIRSF001227">
    <property type="entry name" value="Pen_acylase"/>
    <property type="match status" value="1"/>
</dbReference>
<dbReference type="Gene3D" id="1.10.1400.10">
    <property type="match status" value="1"/>
</dbReference>
<accession>A0A381SL58</accession>
<keyword evidence="3" id="KW-0865">Zymogen</keyword>
<dbReference type="InterPro" id="IPR029055">
    <property type="entry name" value="Ntn_hydrolases_N"/>
</dbReference>
<dbReference type="PANTHER" id="PTHR34218:SF4">
    <property type="entry name" value="ACYL-HOMOSERINE LACTONE ACYLASE QUIP"/>
    <property type="match status" value="1"/>
</dbReference>
<dbReference type="InterPro" id="IPR014395">
    <property type="entry name" value="Pen/GL7ACA/AHL_acylase"/>
</dbReference>
<reference evidence="4" key="1">
    <citation type="submission" date="2018-05" db="EMBL/GenBank/DDBJ databases">
        <authorList>
            <person name="Lanie J.A."/>
            <person name="Ng W.-L."/>
            <person name="Kazmierczak K.M."/>
            <person name="Andrzejewski T.M."/>
            <person name="Davidsen T.M."/>
            <person name="Wayne K.J."/>
            <person name="Tettelin H."/>
            <person name="Glass J.I."/>
            <person name="Rusch D."/>
            <person name="Podicherti R."/>
            <person name="Tsui H.-C.T."/>
            <person name="Winkler M.E."/>
        </authorList>
    </citation>
    <scope>NUCLEOTIDE SEQUENCE</scope>
</reference>
<sequence>MKKKINFIVLLLITISLIYLLNNPTNNIPPLGKFLNPYSGFWLNGETDQNKVLDKIDLKNLDNEVIVQYDSLLIPHIYAKTDKDLFYTQGYLTALHRLWQMEFQIKEVSGELSEIFGSKTLYKDRSQRRKGIVYAAKRTLEESKKDIKTFNLLNAYVDGINDYIKTLSYKDYPIEYKILNYKPEKWTLLKCFLLMEQMSDMLSSGDMDIEDTYLVNTIGIEKYNLLFPEYTKDLEPVIPKGTKFNFNNKNTLITNNTIIKDINVDIINKPNKFNGSNNFAISPTKSKDGSSYLASQPDLSLNLPSIWYIIHLNSSNFNTMGASLPGAPGIIIGFNDNIAWGETNAKRDVVDWYKIEFKDGKRKEYKYGTKWLKTEKIIEEIKIKDENTFYDTVVYTHYGPIVYDENFNSNTDKINLAMRWIAHDSSIEYKTFIELNKAKNINDIHKALKHFDGPAQNFAYATKHGDIGLTIAGKFPIKWEKQGKFILNGSNPEHEWQGMIPYEHVLQYQNPKNGFVSSANQHPVDKNYPYYYYDFSYENYRNRRLNDRLKSIDLITLNDIKKIQNDNFSYKAYEILPILLSEIDTLSLDSTLEKYFNKLSNWDYFSNTNTDSPAIFVTWWQIFKEKLWDEFDTLKYSYRKPNSYNTYLLIKENKDLEYYDILKTNKKESLSDLVNYTYQLSVDSLENWKKNNDNKLNWKDYKNTTIKHLLNIKSFSKSGVDVGGYSNIINAANEDHGPSWRMIVKLNKIKTEAWGVYPGGQSGNPGNSNYFSLIDDWGHGIYKKLVFNNNYIDNRKNIIYEKKFNN</sequence>
<dbReference type="Gene3D" id="3.60.20.10">
    <property type="entry name" value="Glutamine Phosphoribosylpyrophosphate, subunit 1, domain 1"/>
    <property type="match status" value="1"/>
</dbReference>
<comment type="similarity">
    <text evidence="1">Belongs to the peptidase S45 family.</text>
</comment>
<dbReference type="Gene3D" id="1.10.439.10">
    <property type="entry name" value="Penicillin Amidohydrolase, domain 1"/>
    <property type="match status" value="1"/>
</dbReference>
<dbReference type="GO" id="GO:0017000">
    <property type="term" value="P:antibiotic biosynthetic process"/>
    <property type="evidence" value="ECO:0007669"/>
    <property type="project" value="InterPro"/>
</dbReference>
<dbReference type="SUPFAM" id="SSF56235">
    <property type="entry name" value="N-terminal nucleophile aminohydrolases (Ntn hydrolases)"/>
    <property type="match status" value="1"/>
</dbReference>
<keyword evidence="2" id="KW-0378">Hydrolase</keyword>
<evidence type="ECO:0000256" key="1">
    <source>
        <dbReference type="ARBA" id="ARBA00006586"/>
    </source>
</evidence>
<name>A0A381SL58_9ZZZZ</name>
<dbReference type="InterPro" id="IPR002692">
    <property type="entry name" value="S45"/>
</dbReference>
<protein>
    <recommendedName>
        <fullName evidence="5">Peptidase S45</fullName>
    </recommendedName>
</protein>
<dbReference type="CDD" id="cd03747">
    <property type="entry name" value="Ntn_PGA_like"/>
    <property type="match status" value="1"/>
</dbReference>
<evidence type="ECO:0000256" key="2">
    <source>
        <dbReference type="ARBA" id="ARBA00022801"/>
    </source>
</evidence>
<dbReference type="AlphaFoldDB" id="A0A381SL58"/>
<organism evidence="4">
    <name type="scientific">marine metagenome</name>
    <dbReference type="NCBI Taxonomy" id="408172"/>
    <lineage>
        <taxon>unclassified sequences</taxon>
        <taxon>metagenomes</taxon>
        <taxon>ecological metagenomes</taxon>
    </lineage>
</organism>
<dbReference type="InterPro" id="IPR043146">
    <property type="entry name" value="Penicillin_amidase_N_B-knob"/>
</dbReference>
<evidence type="ECO:0000313" key="4">
    <source>
        <dbReference type="EMBL" id="SVA04726.1"/>
    </source>
</evidence>
<dbReference type="PANTHER" id="PTHR34218">
    <property type="entry name" value="PEPTIDASE S45 PENICILLIN AMIDASE"/>
    <property type="match status" value="1"/>
</dbReference>
<dbReference type="EMBL" id="UINC01003257">
    <property type="protein sequence ID" value="SVA04726.1"/>
    <property type="molecule type" value="Genomic_DNA"/>
</dbReference>
<dbReference type="Pfam" id="PF01804">
    <property type="entry name" value="Penicil_amidase"/>
    <property type="match status" value="1"/>
</dbReference>
<gene>
    <name evidence="4" type="ORF">METZ01_LOCUS57580</name>
</gene>
<dbReference type="GO" id="GO:0016811">
    <property type="term" value="F:hydrolase activity, acting on carbon-nitrogen (but not peptide) bonds, in linear amides"/>
    <property type="evidence" value="ECO:0007669"/>
    <property type="project" value="InterPro"/>
</dbReference>
<dbReference type="InterPro" id="IPR023343">
    <property type="entry name" value="Penicillin_amidase_dom1"/>
</dbReference>